<dbReference type="InterPro" id="IPR000891">
    <property type="entry name" value="PYR_CT"/>
</dbReference>
<dbReference type="GO" id="GO:0003852">
    <property type="term" value="F:2-isopropylmalate synthase activity"/>
    <property type="evidence" value="ECO:0007669"/>
    <property type="project" value="UniProtKB-EC"/>
</dbReference>
<dbReference type="InterPro" id="IPR050073">
    <property type="entry name" value="2-IPM_HCS-like"/>
</dbReference>
<evidence type="ECO:0000256" key="1">
    <source>
        <dbReference type="ARBA" id="ARBA00004689"/>
    </source>
</evidence>
<evidence type="ECO:0000259" key="6">
    <source>
        <dbReference type="PROSITE" id="PS50991"/>
    </source>
</evidence>
<dbReference type="PROSITE" id="PS50991">
    <property type="entry name" value="PYR_CT"/>
    <property type="match status" value="1"/>
</dbReference>
<dbReference type="Gene3D" id="3.20.20.70">
    <property type="entry name" value="Aldolase class I"/>
    <property type="match status" value="1"/>
</dbReference>
<feature type="domain" description="Pyruvate carboxyltransferase" evidence="6">
    <location>
        <begin position="1"/>
        <end position="216"/>
    </location>
</feature>
<keyword evidence="5" id="KW-0100">Branched-chain amino acid biosynthesis</keyword>
<dbReference type="PANTHER" id="PTHR10277:SF9">
    <property type="entry name" value="2-ISOPROPYLMALATE SYNTHASE 1, CHLOROPLASTIC-RELATED"/>
    <property type="match status" value="1"/>
</dbReference>
<dbReference type="EMBL" id="UINC01213408">
    <property type="protein sequence ID" value="SVE38166.1"/>
    <property type="molecule type" value="Genomic_DNA"/>
</dbReference>
<evidence type="ECO:0000256" key="4">
    <source>
        <dbReference type="ARBA" id="ARBA00022679"/>
    </source>
</evidence>
<dbReference type="SUPFAM" id="SSF51569">
    <property type="entry name" value="Aldolase"/>
    <property type="match status" value="1"/>
</dbReference>
<keyword evidence="3" id="KW-0028">Amino-acid biosynthesis</keyword>
<dbReference type="PANTHER" id="PTHR10277">
    <property type="entry name" value="HOMOCITRATE SYNTHASE-RELATED"/>
    <property type="match status" value="1"/>
</dbReference>
<keyword evidence="4" id="KW-0808">Transferase</keyword>
<proteinExistence type="predicted"/>
<evidence type="ECO:0000256" key="2">
    <source>
        <dbReference type="ARBA" id="ARBA00012973"/>
    </source>
</evidence>
<dbReference type="InterPro" id="IPR013785">
    <property type="entry name" value="Aldolase_TIM"/>
</dbReference>
<dbReference type="InterPro" id="IPR002034">
    <property type="entry name" value="AIPM/Hcit_synth_CS"/>
</dbReference>
<dbReference type="Pfam" id="PF00682">
    <property type="entry name" value="HMGL-like"/>
    <property type="match status" value="1"/>
</dbReference>
<dbReference type="GO" id="GO:0009098">
    <property type="term" value="P:L-leucine biosynthetic process"/>
    <property type="evidence" value="ECO:0007669"/>
    <property type="project" value="TreeGrafter"/>
</dbReference>
<name>A0A383D0U0_9ZZZZ</name>
<evidence type="ECO:0000313" key="7">
    <source>
        <dbReference type="EMBL" id="SVE38166.1"/>
    </source>
</evidence>
<organism evidence="7">
    <name type="scientific">marine metagenome</name>
    <dbReference type="NCBI Taxonomy" id="408172"/>
    <lineage>
        <taxon>unclassified sequences</taxon>
        <taxon>metagenomes</taxon>
        <taxon>ecological metagenomes</taxon>
    </lineage>
</organism>
<dbReference type="EC" id="2.3.3.13" evidence="2"/>
<dbReference type="CDD" id="cd07940">
    <property type="entry name" value="DRE_TIM_IPMS"/>
    <property type="match status" value="1"/>
</dbReference>
<protein>
    <recommendedName>
        <fullName evidence="2">2-isopropylmalate synthase</fullName>
        <ecNumber evidence="2">2.3.3.13</ecNumber>
    </recommendedName>
</protein>
<dbReference type="AlphaFoldDB" id="A0A383D0U0"/>
<sequence>PGDFESVKSIGQEIRDSMVVSLCRMVENDVDRGAEALKDAHNWGLHTFIASSQLHMKHKLQMEPDEVVKATTRCVERAKNHTDNVEFSAEDATRSEPEFLVKLFSEAVRAGAVVLNVPDTVGYTTPDEMYELINRLMNEVYQADKVIFSVHCHNDLGMGVANSLAAVRAGARQIECTINGIGERAGNASLEELVMAINTRQQYFQFETGITTEQIYPSSKLLSQITGVGVQPNKAIVG</sequence>
<gene>
    <name evidence="7" type="ORF">METZ01_LOCUS491020</name>
</gene>
<evidence type="ECO:0000256" key="3">
    <source>
        <dbReference type="ARBA" id="ARBA00022605"/>
    </source>
</evidence>
<feature type="non-terminal residue" evidence="7">
    <location>
        <position position="238"/>
    </location>
</feature>
<accession>A0A383D0U0</accession>
<dbReference type="FunFam" id="3.20.20.70:FF:000010">
    <property type="entry name" value="2-isopropylmalate synthase"/>
    <property type="match status" value="1"/>
</dbReference>
<evidence type="ECO:0000256" key="5">
    <source>
        <dbReference type="ARBA" id="ARBA00023304"/>
    </source>
</evidence>
<reference evidence="7" key="1">
    <citation type="submission" date="2018-05" db="EMBL/GenBank/DDBJ databases">
        <authorList>
            <person name="Lanie J.A."/>
            <person name="Ng W.-L."/>
            <person name="Kazmierczak K.M."/>
            <person name="Andrzejewski T.M."/>
            <person name="Davidsen T.M."/>
            <person name="Wayne K.J."/>
            <person name="Tettelin H."/>
            <person name="Glass J.I."/>
            <person name="Rusch D."/>
            <person name="Podicherti R."/>
            <person name="Tsui H.-C.T."/>
            <person name="Winkler M.E."/>
        </authorList>
    </citation>
    <scope>NUCLEOTIDE SEQUENCE</scope>
</reference>
<comment type="pathway">
    <text evidence="1">Amino-acid biosynthesis; L-leucine biosynthesis; L-leucine from 3-methyl-2-oxobutanoate: step 1/4.</text>
</comment>
<dbReference type="PROSITE" id="PS00816">
    <property type="entry name" value="AIPM_HOMOCIT_SYNTH_2"/>
    <property type="match status" value="1"/>
</dbReference>
<feature type="non-terminal residue" evidence="7">
    <location>
        <position position="1"/>
    </location>
</feature>